<sequence length="157" mass="19024">MQPVKRSIELQPLSRQHHNGLFFCLLLEKGVKKQADKILMRDFCQYFWENDLRHHFEIEEINLAKFTSYDLLRDGINRMLDEHLYIRKFFENPDVLVEYSIFDQLQLLIDKHIRFEERELFPLIQSTISADEMHELGVAFEDEINNNCAQYPIKFWE</sequence>
<dbReference type="Gene3D" id="1.20.120.520">
    <property type="entry name" value="nmb1532 protein domain like"/>
    <property type="match status" value="1"/>
</dbReference>
<proteinExistence type="predicted"/>
<evidence type="ECO:0000313" key="1">
    <source>
        <dbReference type="EMBL" id="OIR00703.1"/>
    </source>
</evidence>
<dbReference type="EMBL" id="MLJW01000092">
    <property type="protein sequence ID" value="OIR00703.1"/>
    <property type="molecule type" value="Genomic_DNA"/>
</dbReference>
<name>A0A1J5RXN3_9ZZZZ</name>
<accession>A0A1J5RXN3</accession>
<protein>
    <recommendedName>
        <fullName evidence="2">Hemerythrin-like domain-containing protein</fullName>
    </recommendedName>
</protein>
<organism evidence="1">
    <name type="scientific">mine drainage metagenome</name>
    <dbReference type="NCBI Taxonomy" id="410659"/>
    <lineage>
        <taxon>unclassified sequences</taxon>
        <taxon>metagenomes</taxon>
        <taxon>ecological metagenomes</taxon>
    </lineage>
</organism>
<evidence type="ECO:0008006" key="2">
    <source>
        <dbReference type="Google" id="ProtNLM"/>
    </source>
</evidence>
<gene>
    <name evidence="1" type="ORF">GALL_172280</name>
</gene>
<comment type="caution">
    <text evidence="1">The sequence shown here is derived from an EMBL/GenBank/DDBJ whole genome shotgun (WGS) entry which is preliminary data.</text>
</comment>
<reference evidence="1" key="1">
    <citation type="submission" date="2016-10" db="EMBL/GenBank/DDBJ databases">
        <title>Sequence of Gallionella enrichment culture.</title>
        <authorList>
            <person name="Poehlein A."/>
            <person name="Muehling M."/>
            <person name="Daniel R."/>
        </authorList>
    </citation>
    <scope>NUCLEOTIDE SEQUENCE</scope>
</reference>
<dbReference type="AlphaFoldDB" id="A0A1J5RXN3"/>